<feature type="non-terminal residue" evidence="1">
    <location>
        <position position="1"/>
    </location>
</feature>
<evidence type="ECO:0000313" key="2">
    <source>
        <dbReference type="Proteomes" id="UP000011592"/>
    </source>
</evidence>
<comment type="caution">
    <text evidence="1">The sequence shown here is derived from an EMBL/GenBank/DDBJ whole genome shotgun (WGS) entry which is preliminary data.</text>
</comment>
<sequence>AIANAQYGRDEADDRYGWRDDIYSVTDQAVDSLEAAFEDIIDVLVAEECAVVAQRKGEWTDRQDDEAVEAAVHEAREWLQAHEAAAKRAGVWSEVTAADGKTAE</sequence>
<accession>L9ZCX5</accession>
<organism evidence="1 2">
    <name type="scientific">Natrinema gari JCM 14663</name>
    <dbReference type="NCBI Taxonomy" id="1230459"/>
    <lineage>
        <taxon>Archaea</taxon>
        <taxon>Methanobacteriati</taxon>
        <taxon>Methanobacteriota</taxon>
        <taxon>Stenosarchaea group</taxon>
        <taxon>Halobacteria</taxon>
        <taxon>Halobacteriales</taxon>
        <taxon>Natrialbaceae</taxon>
        <taxon>Natrinema</taxon>
    </lineage>
</organism>
<dbReference type="PATRIC" id="fig|1230459.4.peg.148"/>
<keyword evidence="2" id="KW-1185">Reference proteome</keyword>
<name>L9ZCX5_9EURY</name>
<proteinExistence type="predicted"/>
<protein>
    <submittedName>
        <fullName evidence="1">Uncharacterized protein</fullName>
    </submittedName>
</protein>
<dbReference type="AlphaFoldDB" id="L9ZCX5"/>
<dbReference type="EMBL" id="AOIJ01000025">
    <property type="protein sequence ID" value="ELY84254.1"/>
    <property type="molecule type" value="Genomic_DNA"/>
</dbReference>
<evidence type="ECO:0000313" key="1">
    <source>
        <dbReference type="EMBL" id="ELY84254.1"/>
    </source>
</evidence>
<reference evidence="1 2" key="1">
    <citation type="journal article" date="2014" name="PLoS Genet.">
        <title>Phylogenetically driven sequencing of extremely halophilic archaea reveals strategies for static and dynamic osmo-response.</title>
        <authorList>
            <person name="Becker E.A."/>
            <person name="Seitzer P.M."/>
            <person name="Tritt A."/>
            <person name="Larsen D."/>
            <person name="Krusor M."/>
            <person name="Yao A.I."/>
            <person name="Wu D."/>
            <person name="Madern D."/>
            <person name="Eisen J.A."/>
            <person name="Darling A.E."/>
            <person name="Facciotti M.T."/>
        </authorList>
    </citation>
    <scope>NUCLEOTIDE SEQUENCE [LARGE SCALE GENOMIC DNA]</scope>
    <source>
        <strain evidence="1 2">JCM 14663</strain>
    </source>
</reference>
<dbReference type="Proteomes" id="UP000011592">
    <property type="component" value="Unassembled WGS sequence"/>
</dbReference>
<gene>
    <name evidence="1" type="ORF">C486_00769</name>
</gene>